<dbReference type="Proteomes" id="UP000186609">
    <property type="component" value="Chromosome"/>
</dbReference>
<organism evidence="1 2">
    <name type="scientific">Rhodoferax koreensis</name>
    <dbReference type="NCBI Taxonomy" id="1842727"/>
    <lineage>
        <taxon>Bacteria</taxon>
        <taxon>Pseudomonadati</taxon>
        <taxon>Pseudomonadota</taxon>
        <taxon>Betaproteobacteria</taxon>
        <taxon>Burkholderiales</taxon>
        <taxon>Comamonadaceae</taxon>
        <taxon>Rhodoferax</taxon>
    </lineage>
</organism>
<reference evidence="1 2" key="1">
    <citation type="submission" date="2017-01" db="EMBL/GenBank/DDBJ databases">
        <authorList>
            <person name="Mah S.A."/>
            <person name="Swanson W.J."/>
            <person name="Moy G.W."/>
            <person name="Vacquier V.D."/>
        </authorList>
    </citation>
    <scope>NUCLEOTIDE SEQUENCE [LARGE SCALE GENOMIC DNA]</scope>
    <source>
        <strain evidence="1 2">DCY110</strain>
    </source>
</reference>
<name>A0A1P8JV74_9BURK</name>
<dbReference type="KEGG" id="rhy:RD110_11080"/>
<dbReference type="EMBL" id="CP019236">
    <property type="protein sequence ID" value="APW37670.1"/>
    <property type="molecule type" value="Genomic_DNA"/>
</dbReference>
<gene>
    <name evidence="1" type="ORF">RD110_11080</name>
</gene>
<proteinExistence type="predicted"/>
<accession>A0A1P8JV74</accession>
<sequence>MNNQRFSKAAALKALYARADRIAADQQFDMGNGTSQLKPKNRMSDEDVRRAVEYGRMRAFEQFAKAIEDGLRFE</sequence>
<protein>
    <submittedName>
        <fullName evidence="1">Uncharacterized protein</fullName>
    </submittedName>
</protein>
<evidence type="ECO:0000313" key="2">
    <source>
        <dbReference type="Proteomes" id="UP000186609"/>
    </source>
</evidence>
<evidence type="ECO:0000313" key="1">
    <source>
        <dbReference type="EMBL" id="APW37670.1"/>
    </source>
</evidence>
<keyword evidence="2" id="KW-1185">Reference proteome</keyword>
<dbReference type="AlphaFoldDB" id="A0A1P8JV74"/>
<dbReference type="OrthoDB" id="9948137at2"/>
<dbReference type="STRING" id="1842727.RD110_11080"/>